<dbReference type="AlphaFoldDB" id="A0A179IF33"/>
<sequence length="165" mass="18140">MAAPLCRSIPKARLRRLPTSSSRPRCIASYSHAKAQVQSISRETRTAAASSPSLPSPTYFEATGPVWMPLSGSQEPVDPNKAKLGKSMFLPCFPHSRITTSMRSSQTRYRNQKLTVGKTTALRILQDRMPTLLQSPLPQHILAPSISLQLFPSTHPHLPTVSGRV</sequence>
<gene>
    <name evidence="1" type="ORF">LLEC1_06216</name>
</gene>
<evidence type="ECO:0000313" key="1">
    <source>
        <dbReference type="EMBL" id="OAR00390.1"/>
    </source>
</evidence>
<organism evidence="1 2">
    <name type="scientific">Cordyceps confragosa</name>
    <name type="common">Lecanicillium lecanii</name>
    <dbReference type="NCBI Taxonomy" id="2714763"/>
    <lineage>
        <taxon>Eukaryota</taxon>
        <taxon>Fungi</taxon>
        <taxon>Dikarya</taxon>
        <taxon>Ascomycota</taxon>
        <taxon>Pezizomycotina</taxon>
        <taxon>Sordariomycetes</taxon>
        <taxon>Hypocreomycetidae</taxon>
        <taxon>Hypocreales</taxon>
        <taxon>Cordycipitaceae</taxon>
        <taxon>Akanthomyces</taxon>
    </lineage>
</organism>
<dbReference type="Proteomes" id="UP000243081">
    <property type="component" value="Unassembled WGS sequence"/>
</dbReference>
<feature type="non-terminal residue" evidence="1">
    <location>
        <position position="165"/>
    </location>
</feature>
<dbReference type="InterPro" id="IPR031342">
    <property type="entry name" value="Mug163-like"/>
</dbReference>
<proteinExistence type="predicted"/>
<reference evidence="1 2" key="1">
    <citation type="submission" date="2016-03" db="EMBL/GenBank/DDBJ databases">
        <title>Fine-scale spatial genetic structure of a fungal parasite of coffee scale insects.</title>
        <authorList>
            <person name="Jackson D."/>
            <person name="Zemenick K.A."/>
            <person name="Malloure B."/>
            <person name="Quandt C.A."/>
            <person name="James T.Y."/>
        </authorList>
    </citation>
    <scope>NUCLEOTIDE SEQUENCE [LARGE SCALE GENOMIC DNA]</scope>
    <source>
        <strain evidence="1 2">UM487</strain>
    </source>
</reference>
<dbReference type="Pfam" id="PF17119">
    <property type="entry name" value="MMU163"/>
    <property type="match status" value="1"/>
</dbReference>
<protein>
    <submittedName>
        <fullName evidence="1">Uncharacterized protein</fullName>
    </submittedName>
</protein>
<comment type="caution">
    <text evidence="1">The sequence shown here is derived from an EMBL/GenBank/DDBJ whole genome shotgun (WGS) entry which is preliminary data.</text>
</comment>
<keyword evidence="2" id="KW-1185">Reference proteome</keyword>
<dbReference type="OrthoDB" id="5329385at2759"/>
<name>A0A179IF33_CORDF</name>
<dbReference type="EMBL" id="LUKN01001735">
    <property type="protein sequence ID" value="OAR00390.1"/>
    <property type="molecule type" value="Genomic_DNA"/>
</dbReference>
<accession>A0A179IF33</accession>
<evidence type="ECO:0000313" key="2">
    <source>
        <dbReference type="Proteomes" id="UP000243081"/>
    </source>
</evidence>